<dbReference type="EMBL" id="QLLL01000004">
    <property type="protein sequence ID" value="RAJ05294.1"/>
    <property type="molecule type" value="Genomic_DNA"/>
</dbReference>
<evidence type="ECO:0000313" key="2">
    <source>
        <dbReference type="Proteomes" id="UP000249547"/>
    </source>
</evidence>
<dbReference type="RefSeq" id="WP_211324795.1">
    <property type="nucleotide sequence ID" value="NZ_QLLL01000004.1"/>
</dbReference>
<keyword evidence="2" id="KW-1185">Reference proteome</keyword>
<comment type="caution">
    <text evidence="1">The sequence shown here is derived from an EMBL/GenBank/DDBJ whole genome shotgun (WGS) entry which is preliminary data.</text>
</comment>
<proteinExistence type="predicted"/>
<protein>
    <submittedName>
        <fullName evidence="1">Uncharacterized protein</fullName>
    </submittedName>
</protein>
<name>A0A327QNM3_9BACT</name>
<dbReference type="AlphaFoldDB" id="A0A327QNM3"/>
<evidence type="ECO:0000313" key="1">
    <source>
        <dbReference type="EMBL" id="RAJ05294.1"/>
    </source>
</evidence>
<accession>A0A327QNM3</accession>
<sequence length="324" mass="35388">MKNALLFATGFALTATMFFSCKKNDTVTPISTVQSTKAFIEKYSPATQKFTFNVSSLPQTLSLQSGTKLTIPQGAFTVDGRPATGSITVEVMEMMNRSSLVRAGVNTNHISGLPLVSQGSFFFDAKVNGVDADRRLAELVEFKVPAKDADFTQIWIGREDTLAGRDALQFGWDQPVRRQGVNLEVKKSEGNFIFNFGSLGWINCDVFYSYSNPKTTVRVALQNNPGTLASFRANTGETYVYFCAKGSNVVAQFYYPDGPNGAKSYDNSMPIGVEGRLISFSIKNGQFFLAKKDITISANQQETLVLAPSTESAIQSEIDALSNL</sequence>
<dbReference type="PROSITE" id="PS51257">
    <property type="entry name" value="PROKAR_LIPOPROTEIN"/>
    <property type="match status" value="1"/>
</dbReference>
<gene>
    <name evidence="1" type="ORF">LX64_02451</name>
</gene>
<reference evidence="1 2" key="1">
    <citation type="submission" date="2018-06" db="EMBL/GenBank/DDBJ databases">
        <title>Genomic Encyclopedia of Archaeal and Bacterial Type Strains, Phase II (KMG-II): from individual species to whole genera.</title>
        <authorList>
            <person name="Goeker M."/>
        </authorList>
    </citation>
    <scope>NUCLEOTIDE SEQUENCE [LARGE SCALE GENOMIC DNA]</scope>
    <source>
        <strain evidence="1 2">DSM 23857</strain>
    </source>
</reference>
<dbReference type="Proteomes" id="UP000249547">
    <property type="component" value="Unassembled WGS sequence"/>
</dbReference>
<organism evidence="1 2">
    <name type="scientific">Chitinophaga skermanii</name>
    <dbReference type="NCBI Taxonomy" id="331697"/>
    <lineage>
        <taxon>Bacteria</taxon>
        <taxon>Pseudomonadati</taxon>
        <taxon>Bacteroidota</taxon>
        <taxon>Chitinophagia</taxon>
        <taxon>Chitinophagales</taxon>
        <taxon>Chitinophagaceae</taxon>
        <taxon>Chitinophaga</taxon>
    </lineage>
</organism>